<dbReference type="InterPro" id="IPR018062">
    <property type="entry name" value="HTH_AraC-typ_CS"/>
</dbReference>
<dbReference type="Gene3D" id="1.10.10.60">
    <property type="entry name" value="Homeodomain-like"/>
    <property type="match status" value="2"/>
</dbReference>
<dbReference type="CDD" id="cd00082">
    <property type="entry name" value="HisKA"/>
    <property type="match status" value="1"/>
</dbReference>
<dbReference type="Pfam" id="PF12833">
    <property type="entry name" value="HTH_18"/>
    <property type="match status" value="1"/>
</dbReference>
<keyword evidence="6" id="KW-0804">Transcription</keyword>
<dbReference type="EC" id="2.7.13.3" evidence="2"/>
<dbReference type="SMART" id="SM00342">
    <property type="entry name" value="HTH_ARAC"/>
    <property type="match status" value="1"/>
</dbReference>
<dbReference type="RefSeq" id="WP_386064503.1">
    <property type="nucleotide sequence ID" value="NZ_JBHLTQ010000006.1"/>
</dbReference>
<evidence type="ECO:0000313" key="13">
    <source>
        <dbReference type="Proteomes" id="UP001589832"/>
    </source>
</evidence>
<evidence type="ECO:0000259" key="10">
    <source>
        <dbReference type="PROSITE" id="PS50109"/>
    </source>
</evidence>
<dbReference type="InterPro" id="IPR019734">
    <property type="entry name" value="TPR_rpt"/>
</dbReference>
<proteinExistence type="predicted"/>
<feature type="domain" description="HTH araC/xylS-type" evidence="9">
    <location>
        <begin position="848"/>
        <end position="947"/>
    </location>
</feature>
<comment type="catalytic activity">
    <reaction evidence="1">
        <text>ATP + protein L-histidine = ADP + protein N-phospho-L-histidine.</text>
        <dbReference type="EC" id="2.7.13.3"/>
    </reaction>
</comment>
<dbReference type="SMART" id="SM00388">
    <property type="entry name" value="HisKA"/>
    <property type="match status" value="1"/>
</dbReference>
<evidence type="ECO:0000256" key="3">
    <source>
        <dbReference type="ARBA" id="ARBA00022553"/>
    </source>
</evidence>
<dbReference type="SUPFAM" id="SSF46689">
    <property type="entry name" value="Homeodomain-like"/>
    <property type="match status" value="1"/>
</dbReference>
<keyword evidence="3 7" id="KW-0597">Phosphoprotein</keyword>
<evidence type="ECO:0000256" key="4">
    <source>
        <dbReference type="ARBA" id="ARBA00023015"/>
    </source>
</evidence>
<dbReference type="SUPFAM" id="SSF47384">
    <property type="entry name" value="Homodimeric domain of signal transducing histidine kinase"/>
    <property type="match status" value="1"/>
</dbReference>
<feature type="domain" description="Response regulatory" evidence="11">
    <location>
        <begin position="701"/>
        <end position="816"/>
    </location>
</feature>
<dbReference type="InterPro" id="IPR001789">
    <property type="entry name" value="Sig_transdc_resp-reg_receiver"/>
</dbReference>
<dbReference type="PROSITE" id="PS00041">
    <property type="entry name" value="HTH_ARAC_FAMILY_1"/>
    <property type="match status" value="1"/>
</dbReference>
<dbReference type="Proteomes" id="UP001589832">
    <property type="component" value="Unassembled WGS sequence"/>
</dbReference>
<dbReference type="PANTHER" id="PTHR43547:SF2">
    <property type="entry name" value="HYBRID SIGNAL TRANSDUCTION HISTIDINE KINASE C"/>
    <property type="match status" value="1"/>
</dbReference>
<keyword evidence="4" id="KW-0805">Transcription regulation</keyword>
<evidence type="ECO:0000256" key="1">
    <source>
        <dbReference type="ARBA" id="ARBA00000085"/>
    </source>
</evidence>
<evidence type="ECO:0000313" key="12">
    <source>
        <dbReference type="EMBL" id="MFC0605356.1"/>
    </source>
</evidence>
<dbReference type="SMART" id="SM00448">
    <property type="entry name" value="REC"/>
    <property type="match status" value="1"/>
</dbReference>
<dbReference type="SMART" id="SM00028">
    <property type="entry name" value="TPR"/>
    <property type="match status" value="4"/>
</dbReference>
<dbReference type="Pfam" id="PF13424">
    <property type="entry name" value="TPR_12"/>
    <property type="match status" value="1"/>
</dbReference>
<dbReference type="InterPro" id="IPR036097">
    <property type="entry name" value="HisK_dim/P_sf"/>
</dbReference>
<evidence type="ECO:0000259" key="9">
    <source>
        <dbReference type="PROSITE" id="PS01124"/>
    </source>
</evidence>
<dbReference type="PANTHER" id="PTHR43547">
    <property type="entry name" value="TWO-COMPONENT HISTIDINE KINASE"/>
    <property type="match status" value="1"/>
</dbReference>
<dbReference type="Gene3D" id="3.30.565.10">
    <property type="entry name" value="Histidine kinase-like ATPase, C-terminal domain"/>
    <property type="match status" value="1"/>
</dbReference>
<dbReference type="InterPro" id="IPR003661">
    <property type="entry name" value="HisK_dim/P_dom"/>
</dbReference>
<dbReference type="Pfam" id="PF02518">
    <property type="entry name" value="HATPase_c"/>
    <property type="match status" value="1"/>
</dbReference>
<evidence type="ECO:0000256" key="8">
    <source>
        <dbReference type="SAM" id="Coils"/>
    </source>
</evidence>
<dbReference type="SMART" id="SM00387">
    <property type="entry name" value="HATPase_c"/>
    <property type="match status" value="1"/>
</dbReference>
<evidence type="ECO:0000259" key="11">
    <source>
        <dbReference type="PROSITE" id="PS50110"/>
    </source>
</evidence>
<feature type="modified residue" description="4-aspartylphosphate" evidence="7">
    <location>
        <position position="749"/>
    </location>
</feature>
<dbReference type="InterPro" id="IPR011006">
    <property type="entry name" value="CheY-like_superfamily"/>
</dbReference>
<feature type="domain" description="Histidine kinase" evidence="10">
    <location>
        <begin position="447"/>
        <end position="660"/>
    </location>
</feature>
<dbReference type="Pfam" id="PF00512">
    <property type="entry name" value="HisKA"/>
    <property type="match status" value="1"/>
</dbReference>
<dbReference type="CDD" id="cd17574">
    <property type="entry name" value="REC_OmpR"/>
    <property type="match status" value="1"/>
</dbReference>
<dbReference type="InterPro" id="IPR003594">
    <property type="entry name" value="HATPase_dom"/>
</dbReference>
<dbReference type="SUPFAM" id="SSF48452">
    <property type="entry name" value="TPR-like"/>
    <property type="match status" value="1"/>
</dbReference>
<dbReference type="Gene3D" id="1.10.287.130">
    <property type="match status" value="1"/>
</dbReference>
<evidence type="ECO:0000256" key="7">
    <source>
        <dbReference type="PROSITE-ProRule" id="PRU00169"/>
    </source>
</evidence>
<name>A0ABV6QDL4_9FLAO</name>
<accession>A0ABV6QDL4</accession>
<dbReference type="Gene3D" id="3.40.50.2300">
    <property type="match status" value="1"/>
</dbReference>
<evidence type="ECO:0000256" key="2">
    <source>
        <dbReference type="ARBA" id="ARBA00012438"/>
    </source>
</evidence>
<keyword evidence="5" id="KW-0238">DNA-binding</keyword>
<keyword evidence="13" id="KW-1185">Reference proteome</keyword>
<protein>
    <recommendedName>
        <fullName evidence="2">histidine kinase</fullName>
        <ecNumber evidence="2">2.7.13.3</ecNumber>
    </recommendedName>
</protein>
<evidence type="ECO:0000256" key="5">
    <source>
        <dbReference type="ARBA" id="ARBA00023125"/>
    </source>
</evidence>
<organism evidence="12 13">
    <name type="scientific">Winogradskyella pulchriflava</name>
    <dbReference type="NCBI Taxonomy" id="1110688"/>
    <lineage>
        <taxon>Bacteria</taxon>
        <taxon>Pseudomonadati</taxon>
        <taxon>Bacteroidota</taxon>
        <taxon>Flavobacteriia</taxon>
        <taxon>Flavobacteriales</taxon>
        <taxon>Flavobacteriaceae</taxon>
        <taxon>Winogradskyella</taxon>
    </lineage>
</organism>
<dbReference type="PROSITE" id="PS50109">
    <property type="entry name" value="HIS_KIN"/>
    <property type="match status" value="1"/>
</dbReference>
<dbReference type="Gene3D" id="1.25.40.10">
    <property type="entry name" value="Tetratricopeptide repeat domain"/>
    <property type="match status" value="1"/>
</dbReference>
<comment type="caution">
    <text evidence="12">The sequence shown here is derived from an EMBL/GenBank/DDBJ whole genome shotgun (WGS) entry which is preliminary data.</text>
</comment>
<dbReference type="SUPFAM" id="SSF52172">
    <property type="entry name" value="CheY-like"/>
    <property type="match status" value="1"/>
</dbReference>
<feature type="coiled-coil region" evidence="8">
    <location>
        <begin position="373"/>
        <end position="405"/>
    </location>
</feature>
<dbReference type="PRINTS" id="PR00344">
    <property type="entry name" value="BCTRLSENSOR"/>
</dbReference>
<reference evidence="12 13" key="1">
    <citation type="submission" date="2024-09" db="EMBL/GenBank/DDBJ databases">
        <authorList>
            <person name="Sun Q."/>
            <person name="Mori K."/>
        </authorList>
    </citation>
    <scope>NUCLEOTIDE SEQUENCE [LARGE SCALE GENOMIC DNA]</scope>
    <source>
        <strain evidence="12 13">NCAIM B.02481</strain>
    </source>
</reference>
<dbReference type="SUPFAM" id="SSF55874">
    <property type="entry name" value="ATPase domain of HSP90 chaperone/DNA topoisomerase II/histidine kinase"/>
    <property type="match status" value="1"/>
</dbReference>
<evidence type="ECO:0000256" key="6">
    <source>
        <dbReference type="ARBA" id="ARBA00023163"/>
    </source>
</evidence>
<dbReference type="InterPro" id="IPR004358">
    <property type="entry name" value="Sig_transdc_His_kin-like_C"/>
</dbReference>
<sequence length="948" mass="108159">MNLKGVIIILLMPFFCIGQSQVEIDSLKTLISTSKKIYKEGRLDSAYCYAKRSYHLAKASKADSLQLDIVDLLSNLEPDLEKALSYLSESEPLAIKNKQWKYLEDIYHTRGAIYYFRSHYESALSHFLKLDSLLEVRKDNYFLAAMTKVSIVNVLNDSRTAMDTSHFSQMNKNIEDGLKLIESGLKVSTDSLVFFDVHDLNVPAAILYEKKANIYLERNESKKAIANFKKALSNTIANDNHLRKSSIYDGLANLYNKQGQQDSALHYFKKELVAINKTNDTLLKAITNYKIAGFYNKNNNPKAALNHLIISQNLMKDAYLVREKHKYDIQAILASVHFNLGNYKEAFEASEKARDHLRVIQTDFNKQNISELEKKYQTEKKEQEINLLKSQNETVEQQKKNQRILMLSGIGITTIAGLFLFFLYRNHQKTNTKLKELDALKSNFFTNISHEFRTPLTLISSPIDDVLADNNISVKKRQQFTVAKQNSDRLLELVNQLLDLSKIDAGHLKLHLQQGNVLQLISAFSESFMFQANKKNIDYNIDIAQNDENVWFDKDAVEKITVNLLSNAIKYTPEDGSISCKAYIEKNKLVIKITNSGKGLTDYELNNIFERFYQTNEQNQGTGIGLALVRELVELHKGNIEAKSTSNKKTSFSISLTIDKNSFKNDAIFTASNNKLETEKRDYVYNSIIEDEEFTHSDLPILLIVEDNDDLRNLLRQTFENNYNVIAAPNGKIGLELALEHIPDLIISDIMMPEKDGITLTKELKNDERTAHIPIILLTAKAGVENQFKGIDTGADDYITKPFDKRLLALKVEKLIESRIQLQLRYSQELVLMPKDIAISNIDEKFLKKVQTVFDENLVESSFNVTEFAEAVGMSRMQLHRKLKALTGLTASEFIRSQRLKLAAKLLKSSDINISQVGYSVGFNDHSYFAKCFKEAYNCTPTEFSKRS</sequence>
<dbReference type="CDD" id="cd00075">
    <property type="entry name" value="HATPase"/>
    <property type="match status" value="1"/>
</dbReference>
<dbReference type="InterPro" id="IPR009057">
    <property type="entry name" value="Homeodomain-like_sf"/>
</dbReference>
<dbReference type="PROSITE" id="PS01124">
    <property type="entry name" value="HTH_ARAC_FAMILY_2"/>
    <property type="match status" value="1"/>
</dbReference>
<gene>
    <name evidence="12" type="ORF">ACFFGA_12370</name>
</gene>
<dbReference type="InterPro" id="IPR036890">
    <property type="entry name" value="HATPase_C_sf"/>
</dbReference>
<dbReference type="Pfam" id="PF00072">
    <property type="entry name" value="Response_reg"/>
    <property type="match status" value="1"/>
</dbReference>
<dbReference type="InterPro" id="IPR018060">
    <property type="entry name" value="HTH_AraC"/>
</dbReference>
<dbReference type="InterPro" id="IPR011990">
    <property type="entry name" value="TPR-like_helical_dom_sf"/>
</dbReference>
<dbReference type="PROSITE" id="PS50110">
    <property type="entry name" value="RESPONSE_REGULATORY"/>
    <property type="match status" value="1"/>
</dbReference>
<dbReference type="InterPro" id="IPR005467">
    <property type="entry name" value="His_kinase_dom"/>
</dbReference>
<dbReference type="EMBL" id="JBHLTQ010000006">
    <property type="protein sequence ID" value="MFC0605356.1"/>
    <property type="molecule type" value="Genomic_DNA"/>
</dbReference>
<keyword evidence="8" id="KW-0175">Coiled coil</keyword>